<dbReference type="Proteomes" id="UP000053815">
    <property type="component" value="Unassembled WGS sequence"/>
</dbReference>
<reference evidence="2" key="1">
    <citation type="submission" date="2014-09" db="EMBL/GenBank/DDBJ databases">
        <title>Draft genome sequence of an oleaginous Mucoromycotina fungus Mucor ambiguus NBRC6742.</title>
        <authorList>
            <person name="Takeda I."/>
            <person name="Yamane N."/>
            <person name="Morita T."/>
            <person name="Tamano K."/>
            <person name="Machida M."/>
            <person name="Baker S."/>
            <person name="Koike H."/>
        </authorList>
    </citation>
    <scope>NUCLEOTIDE SEQUENCE</scope>
    <source>
        <strain evidence="2">NBRC 6742</strain>
    </source>
</reference>
<sequence>MWSRGNVAGTVSLPGVSLPTLTLAGGITLPNYSGPGIYTYSPGNVVSIGLFGGVTWIQGGPSSASGGGFTFPTISLPSFGFPSSTSTSAPAGITFPSITLPTLNLPTISLSGNLKISAYTGAGTYTVAPGISISVGANGVYTYLGNSGPSGSTGGSLTLPALVLPTITLAGGIPVPNFSGPGLYTVSPGNVVSIGISGGVTWVQGGPQSLPGGGFTIPGLTFPTATVSATAGSPGSTVIGGVTFKFPFNIPGFYGPGIYILSIGNVVQVNNDGTYTFISGGPPVSSITASPSVSLSPPVALPVTFPSISLPIITFPTVNLPGGSAIPGFTGAGVYTVGSNIVSVNTDGAYTYLSGNGFFNINNGNLFLPQFSFPTLTLAGGVQVPKYTGPGVYTISPGNQLSIDASGGVRWILGGPQSIVPQPTVAPPVTYATQVSLPTITYPGLDLPTGGRIVTYSGPGLYTLNANTVVSLDASGSYSYTLGSGFFGVKTGSLRLPTLSFPPISLPGNFNVATFTGPGTYTVSPGNTVYINGAGILQWIQGGPNAPVATAAPTSSATQAASQGLTTTIGGTTFSFPFNVPGFYGPGVYILSVGNVLQVNADGTYSFISGSAPIITKSAAKLMMAALPSQQASASQSQSASSEGFVLPGFSFSAFSRRAAPSAPHHYLSSSNSASLSSHPNAASESPPARLLDHILALF</sequence>
<dbReference type="OrthoDB" id="2290628at2759"/>
<accession>A0A0C9MEP7</accession>
<dbReference type="STRING" id="91626.A0A0C9MEP7"/>
<proteinExistence type="predicted"/>
<evidence type="ECO:0000313" key="2">
    <source>
        <dbReference type="EMBL" id="GAN01512.1"/>
    </source>
</evidence>
<evidence type="ECO:0000313" key="3">
    <source>
        <dbReference type="Proteomes" id="UP000053815"/>
    </source>
</evidence>
<dbReference type="EMBL" id="DF836297">
    <property type="protein sequence ID" value="GAN01512.1"/>
    <property type="molecule type" value="Genomic_DNA"/>
</dbReference>
<protein>
    <submittedName>
        <fullName evidence="2">Uncharacterized protein</fullName>
    </submittedName>
</protein>
<feature type="chain" id="PRO_5002199736" evidence="1">
    <location>
        <begin position="25"/>
        <end position="699"/>
    </location>
</feature>
<dbReference type="AlphaFoldDB" id="A0A0C9MEP7"/>
<keyword evidence="1" id="KW-0732">Signal</keyword>
<evidence type="ECO:0000256" key="1">
    <source>
        <dbReference type="SAM" id="SignalP"/>
    </source>
</evidence>
<gene>
    <name evidence="2" type="ORF">MAM1_0008c00945</name>
</gene>
<organism evidence="2">
    <name type="scientific">Mucor ambiguus</name>
    <dbReference type="NCBI Taxonomy" id="91626"/>
    <lineage>
        <taxon>Eukaryota</taxon>
        <taxon>Fungi</taxon>
        <taxon>Fungi incertae sedis</taxon>
        <taxon>Mucoromycota</taxon>
        <taxon>Mucoromycotina</taxon>
        <taxon>Mucoromycetes</taxon>
        <taxon>Mucorales</taxon>
        <taxon>Mucorineae</taxon>
        <taxon>Mucoraceae</taxon>
        <taxon>Mucor</taxon>
    </lineage>
</organism>
<name>A0A0C9MEP7_9FUNG</name>
<feature type="signal peptide" evidence="1">
    <location>
        <begin position="1"/>
        <end position="24"/>
    </location>
</feature>
<keyword evidence="3" id="KW-1185">Reference proteome</keyword>